<dbReference type="InterPro" id="IPR003367">
    <property type="entry name" value="Thrombospondin_3-like_rpt"/>
</dbReference>
<dbReference type="Pfam" id="PF00691">
    <property type="entry name" value="OmpA"/>
    <property type="match status" value="1"/>
</dbReference>
<dbReference type="PRINTS" id="PR01021">
    <property type="entry name" value="OMPADOMAIN"/>
</dbReference>
<dbReference type="Gene3D" id="3.30.1330.60">
    <property type="entry name" value="OmpA-like domain"/>
    <property type="match status" value="1"/>
</dbReference>
<keyword evidence="4" id="KW-0998">Cell outer membrane</keyword>
<evidence type="ECO:0000256" key="3">
    <source>
        <dbReference type="ARBA" id="ARBA00023136"/>
    </source>
</evidence>
<dbReference type="SUPFAM" id="SSF103088">
    <property type="entry name" value="OmpA-like"/>
    <property type="match status" value="1"/>
</dbReference>
<gene>
    <name evidence="9" type="ORF">F0919_12430</name>
</gene>
<feature type="region of interest" description="Disordered" evidence="6">
    <location>
        <begin position="183"/>
        <end position="211"/>
    </location>
</feature>
<evidence type="ECO:0000256" key="7">
    <source>
        <dbReference type="SAM" id="SignalP"/>
    </source>
</evidence>
<proteinExistence type="predicted"/>
<dbReference type="PANTHER" id="PTHR30329">
    <property type="entry name" value="STATOR ELEMENT OF FLAGELLAR MOTOR COMPLEX"/>
    <property type="match status" value="1"/>
</dbReference>
<dbReference type="InterPro" id="IPR036737">
    <property type="entry name" value="OmpA-like_sf"/>
</dbReference>
<keyword evidence="2 7" id="KW-0732">Signal</keyword>
<name>A0A5M6CIX2_9BACT</name>
<protein>
    <submittedName>
        <fullName evidence="9">OmpA family protein</fullName>
    </submittedName>
</protein>
<dbReference type="InterPro" id="IPR028974">
    <property type="entry name" value="TSP_type-3_rpt"/>
</dbReference>
<dbReference type="GO" id="GO:0007155">
    <property type="term" value="P:cell adhesion"/>
    <property type="evidence" value="ECO:0007669"/>
    <property type="project" value="InterPro"/>
</dbReference>
<dbReference type="AlphaFoldDB" id="A0A5M6CIX2"/>
<keyword evidence="3 5" id="KW-0472">Membrane</keyword>
<feature type="chain" id="PRO_5024364244" evidence="7">
    <location>
        <begin position="22"/>
        <end position="433"/>
    </location>
</feature>
<feature type="domain" description="OmpA-like" evidence="8">
    <location>
        <begin position="316"/>
        <end position="433"/>
    </location>
</feature>
<organism evidence="9 10">
    <name type="scientific">Taibaiella lutea</name>
    <dbReference type="NCBI Taxonomy" id="2608001"/>
    <lineage>
        <taxon>Bacteria</taxon>
        <taxon>Pseudomonadati</taxon>
        <taxon>Bacteroidota</taxon>
        <taxon>Chitinophagia</taxon>
        <taxon>Chitinophagales</taxon>
        <taxon>Chitinophagaceae</taxon>
        <taxon>Taibaiella</taxon>
    </lineage>
</organism>
<evidence type="ECO:0000256" key="2">
    <source>
        <dbReference type="ARBA" id="ARBA00022729"/>
    </source>
</evidence>
<dbReference type="RefSeq" id="WP_150033092.1">
    <property type="nucleotide sequence ID" value="NZ_VWSH01000003.1"/>
</dbReference>
<reference evidence="9 10" key="1">
    <citation type="submission" date="2019-09" db="EMBL/GenBank/DDBJ databases">
        <title>Genome sequence and assembly of Taibaiella sp.</title>
        <authorList>
            <person name="Chhetri G."/>
        </authorList>
    </citation>
    <scope>NUCLEOTIDE SEQUENCE [LARGE SCALE GENOMIC DNA]</scope>
    <source>
        <strain evidence="9 10">KVB11</strain>
    </source>
</reference>
<feature type="compositionally biased region" description="Acidic residues" evidence="6">
    <location>
        <begin position="200"/>
        <end position="210"/>
    </location>
</feature>
<dbReference type="PROSITE" id="PS51123">
    <property type="entry name" value="OMPA_2"/>
    <property type="match status" value="1"/>
</dbReference>
<feature type="signal peptide" evidence="7">
    <location>
        <begin position="1"/>
        <end position="21"/>
    </location>
</feature>
<dbReference type="Proteomes" id="UP000323632">
    <property type="component" value="Unassembled WGS sequence"/>
</dbReference>
<evidence type="ECO:0000259" key="8">
    <source>
        <dbReference type="PROSITE" id="PS51123"/>
    </source>
</evidence>
<dbReference type="GO" id="GO:0005509">
    <property type="term" value="F:calcium ion binding"/>
    <property type="evidence" value="ECO:0007669"/>
    <property type="project" value="InterPro"/>
</dbReference>
<keyword evidence="10" id="KW-1185">Reference proteome</keyword>
<comment type="caution">
    <text evidence="9">The sequence shown here is derived from an EMBL/GenBank/DDBJ whole genome shotgun (WGS) entry which is preliminary data.</text>
</comment>
<dbReference type="EMBL" id="VWSH01000003">
    <property type="protein sequence ID" value="KAA5533345.1"/>
    <property type="molecule type" value="Genomic_DNA"/>
</dbReference>
<dbReference type="Pfam" id="PF02412">
    <property type="entry name" value="TSP_3"/>
    <property type="match status" value="4"/>
</dbReference>
<dbReference type="InterPro" id="IPR006664">
    <property type="entry name" value="OMP_bac"/>
</dbReference>
<sequence length="433" mass="46404">MKLKLLFSGLCLGFASLQANAQNTTMQFGSPVKGPLLGFGVNLTDFSASLPDVGTVNLGASLMYWQGINKNLDFSIRYNGLFSDYAKPVPNQDNKLISELEGSLHLRALSDNHFLNPFISAGIGGGTYSGSFAAYAPVGIGLQFNIYSESYIFLQANYRFSFQDTKLDKNTFYSLGFAVPLRSKSTPASAPVTPPPPTDQDGDGTTDAMDECPTLAGPVALKGCPDKDNDGVADKYDKCPDVAGTVKYLGCPIPDNDKDGVNDEEDKCPTVAGLAKYAGCPVPDSDGDGVNDEMDKCPTVAGTAANRGCPEVKEEVKKKLAFAATAIQFETGKSSIKQQSYSMLDEIVTILNEYPDYNMTIDGYTDNTGNAAKNMELSRLRADAVKAYFVGKGISVDRITANGHGIENPVADNKTAAGRAKNRRVEMDLKLKD</sequence>
<comment type="subcellular location">
    <subcellularLocation>
        <location evidence="1">Cell outer membrane</location>
    </subcellularLocation>
</comment>
<dbReference type="PANTHER" id="PTHR30329:SF21">
    <property type="entry name" value="LIPOPROTEIN YIAD-RELATED"/>
    <property type="match status" value="1"/>
</dbReference>
<evidence type="ECO:0000256" key="5">
    <source>
        <dbReference type="PROSITE-ProRule" id="PRU00473"/>
    </source>
</evidence>
<evidence type="ECO:0000313" key="9">
    <source>
        <dbReference type="EMBL" id="KAA5533345.1"/>
    </source>
</evidence>
<dbReference type="GO" id="GO:0009279">
    <property type="term" value="C:cell outer membrane"/>
    <property type="evidence" value="ECO:0007669"/>
    <property type="project" value="UniProtKB-SubCell"/>
</dbReference>
<evidence type="ECO:0000256" key="1">
    <source>
        <dbReference type="ARBA" id="ARBA00004442"/>
    </source>
</evidence>
<dbReference type="InterPro" id="IPR050330">
    <property type="entry name" value="Bact_OuterMem_StrucFunc"/>
</dbReference>
<dbReference type="CDD" id="cd07185">
    <property type="entry name" value="OmpA_C-like"/>
    <property type="match status" value="1"/>
</dbReference>
<accession>A0A5M6CIX2</accession>
<evidence type="ECO:0000313" key="10">
    <source>
        <dbReference type="Proteomes" id="UP000323632"/>
    </source>
</evidence>
<evidence type="ECO:0000256" key="6">
    <source>
        <dbReference type="SAM" id="MobiDB-lite"/>
    </source>
</evidence>
<dbReference type="InterPro" id="IPR006665">
    <property type="entry name" value="OmpA-like"/>
</dbReference>
<evidence type="ECO:0000256" key="4">
    <source>
        <dbReference type="ARBA" id="ARBA00023237"/>
    </source>
</evidence>
<dbReference type="SUPFAM" id="SSF103647">
    <property type="entry name" value="TSP type-3 repeat"/>
    <property type="match status" value="1"/>
</dbReference>
<dbReference type="Gene3D" id="4.10.1080.10">
    <property type="entry name" value="TSP type-3 repeat"/>
    <property type="match status" value="1"/>
</dbReference>